<sequence>MGKSNARVLTEKDKAFKPLVYICAPFSGDKEKNIKAAVGYAKYAYENNAIPLTPHFLFPFMDDGDLKEREDALFMDSILLGKCQEVWVFGDKITDGMATELGIAKRRRQKIRYFSGEVKENA</sequence>
<dbReference type="Pfam" id="PF24963">
    <property type="entry name" value="DUF7768"/>
    <property type="match status" value="1"/>
</dbReference>
<dbReference type="Proteomes" id="UP001164187">
    <property type="component" value="Chromosome"/>
</dbReference>
<keyword evidence="3" id="KW-1185">Reference proteome</keyword>
<dbReference type="RefSeq" id="WP_269310758.1">
    <property type="nucleotide sequence ID" value="NZ_CP114052.1"/>
</dbReference>
<feature type="domain" description="DUF7768" evidence="1">
    <location>
        <begin position="18"/>
        <end position="114"/>
    </location>
</feature>
<evidence type="ECO:0000313" key="2">
    <source>
        <dbReference type="EMBL" id="WAW14097.1"/>
    </source>
</evidence>
<organism evidence="2 3">
    <name type="scientific">Peptostreptococcus equinus</name>
    <dbReference type="NCBI Taxonomy" id="3003601"/>
    <lineage>
        <taxon>Bacteria</taxon>
        <taxon>Bacillati</taxon>
        <taxon>Bacillota</taxon>
        <taxon>Clostridia</taxon>
        <taxon>Peptostreptococcales</taxon>
        <taxon>Peptostreptococcaceae</taxon>
        <taxon>Peptostreptococcus</taxon>
    </lineage>
</organism>
<evidence type="ECO:0000259" key="1">
    <source>
        <dbReference type="Pfam" id="PF24963"/>
    </source>
</evidence>
<dbReference type="InterPro" id="IPR056670">
    <property type="entry name" value="DUF7768"/>
</dbReference>
<reference evidence="2" key="1">
    <citation type="submission" date="2022-12" db="EMBL/GenBank/DDBJ databases">
        <title>Peptostreptococcus.</title>
        <authorList>
            <person name="Lee S.H."/>
        </authorList>
    </citation>
    <scope>NUCLEOTIDE SEQUENCE</scope>
    <source>
        <strain evidence="2">CBA3647</strain>
    </source>
</reference>
<name>A0ABY7JL95_9FIRM</name>
<accession>A0ABY7JL95</accession>
<dbReference type="Gene3D" id="3.40.50.10400">
    <property type="entry name" value="Hypothetical protein PA1492"/>
    <property type="match status" value="1"/>
</dbReference>
<proteinExistence type="predicted"/>
<gene>
    <name evidence="2" type="ORF">O0R46_05690</name>
</gene>
<protein>
    <submittedName>
        <fullName evidence="2">DUF4406 domain-containing protein</fullName>
    </submittedName>
</protein>
<evidence type="ECO:0000313" key="3">
    <source>
        <dbReference type="Proteomes" id="UP001164187"/>
    </source>
</evidence>
<dbReference type="EMBL" id="CP114052">
    <property type="protein sequence ID" value="WAW14097.1"/>
    <property type="molecule type" value="Genomic_DNA"/>
</dbReference>